<reference evidence="2 3" key="1">
    <citation type="submission" date="2021-04" db="EMBL/GenBank/DDBJ databases">
        <title>Metabacillus sp. strain KIGAM252 whole genome sequence.</title>
        <authorList>
            <person name="Seo M.-J."/>
            <person name="Cho E.-S."/>
            <person name="Hwang C.Y."/>
            <person name="Yoon D.J."/>
        </authorList>
    </citation>
    <scope>NUCLEOTIDE SEQUENCE [LARGE SCALE GENOMIC DNA]</scope>
    <source>
        <strain evidence="2 3">KIGAM252</strain>
    </source>
</reference>
<dbReference type="InterPro" id="IPR018540">
    <property type="entry name" value="Spo0E-like"/>
</dbReference>
<dbReference type="InterPro" id="IPR036638">
    <property type="entry name" value="HLH_DNA-bd_sf"/>
</dbReference>
<proteinExistence type="predicted"/>
<organism evidence="2 3">
    <name type="scientific">Metabacillus flavus</name>
    <dbReference type="NCBI Taxonomy" id="2823519"/>
    <lineage>
        <taxon>Bacteria</taxon>
        <taxon>Bacillati</taxon>
        <taxon>Bacillota</taxon>
        <taxon>Bacilli</taxon>
        <taxon>Bacillales</taxon>
        <taxon>Bacillaceae</taxon>
        <taxon>Metabacillus</taxon>
    </lineage>
</organism>
<protein>
    <submittedName>
        <fullName evidence="2">Aspartyl-phosphate phosphatase Spo0E family protein</fullName>
    </submittedName>
</protein>
<dbReference type="SUPFAM" id="SSF140500">
    <property type="entry name" value="BAS1536-like"/>
    <property type="match status" value="1"/>
</dbReference>
<name>A0ABS5LCQ8_9BACI</name>
<comment type="caution">
    <text evidence="2">The sequence shown here is derived from an EMBL/GenBank/DDBJ whole genome shotgun (WGS) entry which is preliminary data.</text>
</comment>
<dbReference type="Gene3D" id="4.10.280.10">
    <property type="entry name" value="Helix-loop-helix DNA-binding domain"/>
    <property type="match status" value="1"/>
</dbReference>
<gene>
    <name evidence="2" type="ORF">J9317_07085</name>
</gene>
<evidence type="ECO:0000313" key="3">
    <source>
        <dbReference type="Proteomes" id="UP000682403"/>
    </source>
</evidence>
<sequence length="52" mass="5865">MVEVAGKHGYTAEETVKVSQHLDKLLNMSTHPARQGMIRSHDEIKYSPNKNS</sequence>
<keyword evidence="3" id="KW-1185">Reference proteome</keyword>
<feature type="region of interest" description="Disordered" evidence="1">
    <location>
        <begin position="29"/>
        <end position="52"/>
    </location>
</feature>
<accession>A0ABS5LCQ8</accession>
<dbReference type="Pfam" id="PF09388">
    <property type="entry name" value="SpoOE-like"/>
    <property type="match status" value="1"/>
</dbReference>
<evidence type="ECO:0000256" key="1">
    <source>
        <dbReference type="SAM" id="MobiDB-lite"/>
    </source>
</evidence>
<evidence type="ECO:0000313" key="2">
    <source>
        <dbReference type="EMBL" id="MBS2968520.1"/>
    </source>
</evidence>
<dbReference type="InterPro" id="IPR037208">
    <property type="entry name" value="Spo0E-like_sf"/>
</dbReference>
<dbReference type="EMBL" id="JAGVRK010000001">
    <property type="protein sequence ID" value="MBS2968520.1"/>
    <property type="molecule type" value="Genomic_DNA"/>
</dbReference>
<dbReference type="Proteomes" id="UP000682403">
    <property type="component" value="Unassembled WGS sequence"/>
</dbReference>